<reference evidence="1" key="1">
    <citation type="journal article" date="2021" name="Proc. Natl. Acad. Sci. U.S.A.">
        <title>A Catalog of Tens of Thousands of Viruses from Human Metagenomes Reveals Hidden Associations with Chronic Diseases.</title>
        <authorList>
            <person name="Tisza M.J."/>
            <person name="Buck C.B."/>
        </authorList>
    </citation>
    <scope>NUCLEOTIDE SEQUENCE</scope>
    <source>
        <strain evidence="1">CtML55</strain>
    </source>
</reference>
<protein>
    <submittedName>
        <fullName evidence="1">Uncharacterized protein</fullName>
    </submittedName>
</protein>
<proteinExistence type="predicted"/>
<dbReference type="EMBL" id="BK059105">
    <property type="protein sequence ID" value="DAE30919.1"/>
    <property type="molecule type" value="Genomic_DNA"/>
</dbReference>
<accession>A0A8S5RHR8</accession>
<organism evidence="1">
    <name type="scientific">virus sp. ctML55</name>
    <dbReference type="NCBI Taxonomy" id="2827627"/>
    <lineage>
        <taxon>Viruses</taxon>
    </lineage>
</organism>
<sequence>MKQCAVVLNGNDVVKVSNLKRKYDKIMNNPNMKILEECDMEMLDEKYNYWNRTLNRNTEEEKKEEAKMHHFKNPKTGCSITSIYPDLEECKSYIKDWMDYVKLD</sequence>
<name>A0A8S5RHR8_9VIRU</name>
<evidence type="ECO:0000313" key="1">
    <source>
        <dbReference type="EMBL" id="DAE30919.1"/>
    </source>
</evidence>